<proteinExistence type="predicted"/>
<dbReference type="OrthoDB" id="1632915at2"/>
<dbReference type="AlphaFoldDB" id="A0A4R5MFQ4"/>
<dbReference type="RefSeq" id="WP_133192919.1">
    <property type="nucleotide sequence ID" value="NZ_JBHUCW010000015.1"/>
</dbReference>
<evidence type="ECO:0000256" key="1">
    <source>
        <dbReference type="SAM" id="MobiDB-lite"/>
    </source>
</evidence>
<evidence type="ECO:0000313" key="3">
    <source>
        <dbReference type="Proteomes" id="UP000295722"/>
    </source>
</evidence>
<reference evidence="2 3" key="1">
    <citation type="submission" date="2019-03" db="EMBL/GenBank/DDBJ databases">
        <title>Paraburkholderia sp. 4M-K11, isolated from subtropical forest soil.</title>
        <authorList>
            <person name="Gao Z.-H."/>
            <person name="Qiu L.-H."/>
        </authorList>
    </citation>
    <scope>NUCLEOTIDE SEQUENCE [LARGE SCALE GENOMIC DNA]</scope>
    <source>
        <strain evidence="2 3">4M-K11</strain>
    </source>
</reference>
<feature type="compositionally biased region" description="Low complexity" evidence="1">
    <location>
        <begin position="716"/>
        <end position="730"/>
    </location>
</feature>
<dbReference type="EMBL" id="SMRP01000001">
    <property type="protein sequence ID" value="TDG25867.1"/>
    <property type="molecule type" value="Genomic_DNA"/>
</dbReference>
<evidence type="ECO:0008006" key="4">
    <source>
        <dbReference type="Google" id="ProtNLM"/>
    </source>
</evidence>
<keyword evidence="3" id="KW-1185">Reference proteome</keyword>
<dbReference type="Proteomes" id="UP000295722">
    <property type="component" value="Unassembled WGS sequence"/>
</dbReference>
<dbReference type="Pfam" id="PF16510">
    <property type="entry name" value="P22_portal"/>
    <property type="match status" value="1"/>
</dbReference>
<feature type="region of interest" description="Disordered" evidence="1">
    <location>
        <begin position="1"/>
        <end position="71"/>
    </location>
</feature>
<comment type="caution">
    <text evidence="2">The sequence shown here is derived from an EMBL/GenBank/DDBJ whole genome shotgun (WGS) entry which is preliminary data.</text>
</comment>
<sequence>MAENAIGMPSNVPGNEKNMAGTMEPPGNAKGTLTPQEKAAETRKRREDERKILETARKRFKRSMDRESENRKAANEDLEFLAGKQWPDDIKQQRANDKRPCLTINELPTLVHQVSNDIRQNRPAVAISPVGEAADKDGAKAFAGMIRDIQRKSEADIAHDTAVTSAVNIGFGYWRIDTEYESSKSFNQIIRVKRIRNPFRVYADPERQEPDGSDMGWCFETDLITRDEYKDKYPDADPLGWTEKGIGDELQPWIQKDYVRIAEYWTLEHEMKRLVQLSTGHVGFYDDLDESVKAAIESDKIEILNEREAEVQKVVFRRITGLEVLETKSWPGRWIPIIEVVGEELDVNGKVIRSGIIRNAKDSQRMINYWNSAKTEFIALAPKSPWVMAEGQKEGHEYEWDNAHRQNLAVLEYTMVEAPTSGAIAPPPQRQPMAGVPAGIVEAEQTAQQHLLSTTGVRYNASAADRIYDESGKALHEIRRNTDIGSFHFTDNFCRSLRHEGRILVDLIPKVYDVKRVVTILREDDTEEQVTLDPEMGKPVMRNQKAQQPYARFIFDPSVGEYGVTVTTGPSYATKRIEAVEQLLRFAAALPQQGALIAHLIAKYSDWPGADEAYRVLTRALPPNLQAPDMKDMPPQAAAMIQSLMTQLRQMTVEKVQMLRDLTDQRADRAVRQDKINKDFEAKLLKVLSDAKTKLVDIGAQDVRHLREIEAQSMLPDSASSGGAADGAPSFPNNPAALPVSPVGQPSFTQ</sequence>
<accession>A0A4R5MFQ4</accession>
<organism evidence="2 3">
    <name type="scientific">Paraburkholderia silviterrae</name>
    <dbReference type="NCBI Taxonomy" id="2528715"/>
    <lineage>
        <taxon>Bacteria</taxon>
        <taxon>Pseudomonadati</taxon>
        <taxon>Pseudomonadota</taxon>
        <taxon>Betaproteobacteria</taxon>
        <taxon>Burkholderiales</taxon>
        <taxon>Burkholderiaceae</taxon>
        <taxon>Paraburkholderia</taxon>
    </lineage>
</organism>
<feature type="compositionally biased region" description="Basic and acidic residues" evidence="1">
    <location>
        <begin position="38"/>
        <end position="71"/>
    </location>
</feature>
<name>A0A4R5MFQ4_9BURK</name>
<dbReference type="InterPro" id="IPR032427">
    <property type="entry name" value="P22_portal"/>
</dbReference>
<protein>
    <recommendedName>
        <fullName evidence="4">Phage P22-like portal protein</fullName>
    </recommendedName>
</protein>
<evidence type="ECO:0000313" key="2">
    <source>
        <dbReference type="EMBL" id="TDG25867.1"/>
    </source>
</evidence>
<gene>
    <name evidence="2" type="ORF">EYW47_00405</name>
</gene>
<feature type="region of interest" description="Disordered" evidence="1">
    <location>
        <begin position="715"/>
        <end position="750"/>
    </location>
</feature>